<dbReference type="GO" id="GO:0009317">
    <property type="term" value="C:acetyl-CoA carboxylase complex"/>
    <property type="evidence" value="ECO:0007669"/>
    <property type="project" value="InterPro"/>
</dbReference>
<evidence type="ECO:0000256" key="1">
    <source>
        <dbReference type="ARBA" id="ARBA00004956"/>
    </source>
</evidence>
<dbReference type="RefSeq" id="WP_044664177.1">
    <property type="nucleotide sequence ID" value="NZ_CDRZ01000039.1"/>
</dbReference>
<comment type="subcellular location">
    <subcellularLocation>
        <location evidence="10">Cytoplasm</location>
    </subcellularLocation>
</comment>
<keyword evidence="13" id="KW-0436">Ligase</keyword>
<keyword evidence="14" id="KW-1185">Reference proteome</keyword>
<feature type="coiled-coil region" evidence="11">
    <location>
        <begin position="6"/>
        <end position="58"/>
    </location>
</feature>
<evidence type="ECO:0000313" key="14">
    <source>
        <dbReference type="Proteomes" id="UP000046155"/>
    </source>
</evidence>
<keyword evidence="10" id="KW-0963">Cytoplasm</keyword>
<dbReference type="InterPro" id="IPR001095">
    <property type="entry name" value="Acetyl_CoA_COase_a_su"/>
</dbReference>
<accession>A0A0B7MBL5</accession>
<evidence type="ECO:0000259" key="12">
    <source>
        <dbReference type="PROSITE" id="PS50989"/>
    </source>
</evidence>
<dbReference type="PANTHER" id="PTHR42853">
    <property type="entry name" value="ACETYL-COENZYME A CARBOXYLASE CARBOXYL TRANSFERASE SUBUNIT ALPHA"/>
    <property type="match status" value="1"/>
</dbReference>
<evidence type="ECO:0000256" key="7">
    <source>
        <dbReference type="ARBA" id="ARBA00023098"/>
    </source>
</evidence>
<evidence type="ECO:0000256" key="10">
    <source>
        <dbReference type="HAMAP-Rule" id="MF_00823"/>
    </source>
</evidence>
<feature type="domain" description="CoA carboxyltransferase C-terminal" evidence="12">
    <location>
        <begin position="37"/>
        <end position="294"/>
    </location>
</feature>
<dbReference type="HAMAP" id="MF_00823">
    <property type="entry name" value="AcetylCoA_CT_alpha"/>
    <property type="match status" value="1"/>
</dbReference>
<proteinExistence type="inferred from homology"/>
<dbReference type="NCBIfam" id="NF004344">
    <property type="entry name" value="PRK05724.1"/>
    <property type="match status" value="1"/>
</dbReference>
<keyword evidence="6 10" id="KW-0067">ATP-binding</keyword>
<dbReference type="Gene3D" id="3.90.226.10">
    <property type="entry name" value="2-enoyl-CoA Hydratase, Chain A, domain 1"/>
    <property type="match status" value="1"/>
</dbReference>
<keyword evidence="4 10" id="KW-0547">Nucleotide-binding</keyword>
<gene>
    <name evidence="10 13" type="primary">accA</name>
    <name evidence="13" type="ORF">SSCH_1330019</name>
</gene>
<dbReference type="PROSITE" id="PS50989">
    <property type="entry name" value="COA_CT_CTER"/>
    <property type="match status" value="1"/>
</dbReference>
<dbReference type="OrthoDB" id="9808023at2"/>
<comment type="catalytic activity">
    <reaction evidence="9 10">
        <text>N(6)-carboxybiotinyl-L-lysyl-[protein] + acetyl-CoA = N(6)-biotinyl-L-lysyl-[protein] + malonyl-CoA</text>
        <dbReference type="Rhea" id="RHEA:54728"/>
        <dbReference type="Rhea" id="RHEA-COMP:10505"/>
        <dbReference type="Rhea" id="RHEA-COMP:10506"/>
        <dbReference type="ChEBI" id="CHEBI:57288"/>
        <dbReference type="ChEBI" id="CHEBI:57384"/>
        <dbReference type="ChEBI" id="CHEBI:83144"/>
        <dbReference type="ChEBI" id="CHEBI:83145"/>
        <dbReference type="EC" id="2.1.3.15"/>
    </reaction>
</comment>
<protein>
    <recommendedName>
        <fullName evidence="10">Acetyl-coenzyme A carboxylase carboxyl transferase subunit alpha</fullName>
        <shortName evidence="10">ACCase subunit alpha</shortName>
        <shortName evidence="10">Acetyl-CoA carboxylase carboxyltransferase subunit alpha</shortName>
        <ecNumber evidence="10">2.1.3.15</ecNumber>
    </recommendedName>
</protein>
<keyword evidence="7 10" id="KW-0443">Lipid metabolism</keyword>
<dbReference type="UniPathway" id="UPA00655">
    <property type="reaction ID" value="UER00711"/>
</dbReference>
<dbReference type="PRINTS" id="PR01069">
    <property type="entry name" value="ACCCTRFRASEA"/>
</dbReference>
<evidence type="ECO:0000313" key="13">
    <source>
        <dbReference type="EMBL" id="CEO87899.1"/>
    </source>
</evidence>
<dbReference type="EC" id="2.1.3.15" evidence="10"/>
<keyword evidence="2 10" id="KW-0444">Lipid biosynthesis</keyword>
<dbReference type="NCBIfam" id="NF041504">
    <property type="entry name" value="AccA_sub"/>
    <property type="match status" value="1"/>
</dbReference>
<comment type="function">
    <text evidence="10">Component of the acetyl coenzyme A carboxylase (ACC) complex. First, biotin carboxylase catalyzes the carboxylation of biotin on its carrier protein (BCCP) and then the CO(2) group is transferred by the carboxyltransferase to acetyl-CoA to form malonyl-CoA.</text>
</comment>
<comment type="similarity">
    <text evidence="10">Belongs to the AccA family.</text>
</comment>
<dbReference type="InterPro" id="IPR029045">
    <property type="entry name" value="ClpP/crotonase-like_dom_sf"/>
</dbReference>
<keyword evidence="8 10" id="KW-0275">Fatty acid biosynthesis</keyword>
<sequence>MPYKYSLEFERDYQELEKKLNELKDVALKKKIDFSQEIATLEAKLEEYKEEKYNTLKAWQKVQIARHPERPATMDYINTIFDDFIELRGDRCYRDDPAIVGGIARYNGVPVTVIGHQKGRDTNQNLKRNFGMPHPEGYRKACRLFKQAEKFKRPVICFIDTQGAYPGIEAEERGQGWAIAQNLMQMSLLKTPIISLVIGEGGSGGALALGVADRVLMLSYAIYSVISPEGCASILCKDVSRSHEMAEYLKLTAQDLQAMGVIDEIIPEPLEGAHTNLDQTYNIVKEKLQIHFNDLMSGSIDHLLEKRYRRLRKIGIFEKDGFSE</sequence>
<reference evidence="14" key="1">
    <citation type="submission" date="2015-01" db="EMBL/GenBank/DDBJ databases">
        <authorList>
            <person name="Manzoor Shahid"/>
            <person name="Zubair Saima"/>
        </authorList>
    </citation>
    <scope>NUCLEOTIDE SEQUENCE [LARGE SCALE GENOMIC DNA]</scope>
    <source>
        <strain evidence="14">Sp3</strain>
    </source>
</reference>
<dbReference type="Proteomes" id="UP000046155">
    <property type="component" value="Unassembled WGS sequence"/>
</dbReference>
<keyword evidence="11" id="KW-0175">Coiled coil</keyword>
<dbReference type="GO" id="GO:0006633">
    <property type="term" value="P:fatty acid biosynthetic process"/>
    <property type="evidence" value="ECO:0007669"/>
    <property type="project" value="UniProtKB-KW"/>
</dbReference>
<evidence type="ECO:0000256" key="11">
    <source>
        <dbReference type="SAM" id="Coils"/>
    </source>
</evidence>
<dbReference type="GO" id="GO:0016743">
    <property type="term" value="F:carboxyl- or carbamoyltransferase activity"/>
    <property type="evidence" value="ECO:0007669"/>
    <property type="project" value="UniProtKB-UniRule"/>
</dbReference>
<evidence type="ECO:0000256" key="2">
    <source>
        <dbReference type="ARBA" id="ARBA00022516"/>
    </source>
</evidence>
<dbReference type="GO" id="GO:0003989">
    <property type="term" value="F:acetyl-CoA carboxylase activity"/>
    <property type="evidence" value="ECO:0007669"/>
    <property type="project" value="InterPro"/>
</dbReference>
<comment type="subunit">
    <text evidence="10">Acetyl-CoA carboxylase is a heterohexamer composed of biotin carboxyl carrier protein (AccB), biotin carboxylase (AccC) and two subunits each of ACCase subunit alpha (AccA) and ACCase subunit beta (AccD).</text>
</comment>
<evidence type="ECO:0000256" key="3">
    <source>
        <dbReference type="ARBA" id="ARBA00022679"/>
    </source>
</evidence>
<evidence type="ECO:0000256" key="9">
    <source>
        <dbReference type="ARBA" id="ARBA00049152"/>
    </source>
</evidence>
<evidence type="ECO:0000256" key="8">
    <source>
        <dbReference type="ARBA" id="ARBA00023160"/>
    </source>
</evidence>
<evidence type="ECO:0000256" key="4">
    <source>
        <dbReference type="ARBA" id="ARBA00022741"/>
    </source>
</evidence>
<dbReference type="GO" id="GO:2001295">
    <property type="term" value="P:malonyl-CoA biosynthetic process"/>
    <property type="evidence" value="ECO:0007669"/>
    <property type="project" value="UniProtKB-UniRule"/>
</dbReference>
<dbReference type="PANTHER" id="PTHR42853:SF3">
    <property type="entry name" value="ACETYL-COENZYME A CARBOXYLASE CARBOXYL TRANSFERASE SUBUNIT ALPHA, CHLOROPLASTIC"/>
    <property type="match status" value="1"/>
</dbReference>
<dbReference type="GO" id="GO:0005524">
    <property type="term" value="F:ATP binding"/>
    <property type="evidence" value="ECO:0007669"/>
    <property type="project" value="UniProtKB-KW"/>
</dbReference>
<organism evidence="13 14">
    <name type="scientific">Syntrophaceticus schinkii</name>
    <dbReference type="NCBI Taxonomy" id="499207"/>
    <lineage>
        <taxon>Bacteria</taxon>
        <taxon>Bacillati</taxon>
        <taxon>Bacillota</taxon>
        <taxon>Clostridia</taxon>
        <taxon>Thermoanaerobacterales</taxon>
        <taxon>Thermoanaerobacterales Family III. Incertae Sedis</taxon>
        <taxon>Syntrophaceticus</taxon>
    </lineage>
</organism>
<evidence type="ECO:0000256" key="5">
    <source>
        <dbReference type="ARBA" id="ARBA00022832"/>
    </source>
</evidence>
<dbReference type="SUPFAM" id="SSF52096">
    <property type="entry name" value="ClpP/crotonase"/>
    <property type="match status" value="1"/>
</dbReference>
<evidence type="ECO:0000256" key="6">
    <source>
        <dbReference type="ARBA" id="ARBA00022840"/>
    </source>
</evidence>
<keyword evidence="3 10" id="KW-0808">Transferase</keyword>
<name>A0A0B7MBL5_9FIRM</name>
<keyword evidence="5 10" id="KW-0276">Fatty acid metabolism</keyword>
<dbReference type="AlphaFoldDB" id="A0A0B7MBL5"/>
<dbReference type="NCBIfam" id="TIGR00513">
    <property type="entry name" value="accA"/>
    <property type="match status" value="1"/>
</dbReference>
<dbReference type="EMBL" id="CDRZ01000039">
    <property type="protein sequence ID" value="CEO87899.1"/>
    <property type="molecule type" value="Genomic_DNA"/>
</dbReference>
<comment type="pathway">
    <text evidence="1 10">Lipid metabolism; malonyl-CoA biosynthesis; malonyl-CoA from acetyl-CoA: step 1/1.</text>
</comment>
<dbReference type="InterPro" id="IPR011763">
    <property type="entry name" value="COA_CT_C"/>
</dbReference>
<dbReference type="Pfam" id="PF03255">
    <property type="entry name" value="ACCA"/>
    <property type="match status" value="1"/>
</dbReference>